<keyword evidence="2" id="KW-0012">Acyltransferase</keyword>
<protein>
    <submittedName>
        <fullName evidence="4">Malonyl-CoA:anthocyanidin 5-O-glucoside-6''-O-malonyltransferase-like</fullName>
    </submittedName>
</protein>
<dbReference type="Proteomes" id="UP000504603">
    <property type="component" value="Unplaced"/>
</dbReference>
<dbReference type="GeneID" id="111006313"/>
<gene>
    <name evidence="4" type="primary">LOC111006313</name>
</gene>
<dbReference type="RefSeq" id="XP_022133867.1">
    <property type="nucleotide sequence ID" value="XM_022278175.1"/>
</dbReference>
<keyword evidence="1" id="KW-0808">Transferase</keyword>
<proteinExistence type="predicted"/>
<name>A0A6J1BXZ2_MOMCH</name>
<dbReference type="KEGG" id="mcha:111006313"/>
<evidence type="ECO:0000256" key="1">
    <source>
        <dbReference type="ARBA" id="ARBA00022679"/>
    </source>
</evidence>
<dbReference type="OrthoDB" id="1862401at2759"/>
<dbReference type="GO" id="GO:0016747">
    <property type="term" value="F:acyltransferase activity, transferring groups other than amino-acyl groups"/>
    <property type="evidence" value="ECO:0007669"/>
    <property type="project" value="UniProtKB-ARBA"/>
</dbReference>
<dbReference type="InterPro" id="IPR023213">
    <property type="entry name" value="CAT-like_dom_sf"/>
</dbReference>
<dbReference type="PANTHER" id="PTHR31625">
    <property type="match status" value="1"/>
</dbReference>
<organism evidence="3 4">
    <name type="scientific">Momordica charantia</name>
    <name type="common">Bitter gourd</name>
    <name type="synonym">Balsam pear</name>
    <dbReference type="NCBI Taxonomy" id="3673"/>
    <lineage>
        <taxon>Eukaryota</taxon>
        <taxon>Viridiplantae</taxon>
        <taxon>Streptophyta</taxon>
        <taxon>Embryophyta</taxon>
        <taxon>Tracheophyta</taxon>
        <taxon>Spermatophyta</taxon>
        <taxon>Magnoliopsida</taxon>
        <taxon>eudicotyledons</taxon>
        <taxon>Gunneridae</taxon>
        <taxon>Pentapetalae</taxon>
        <taxon>rosids</taxon>
        <taxon>fabids</taxon>
        <taxon>Cucurbitales</taxon>
        <taxon>Cucurbitaceae</taxon>
        <taxon>Momordiceae</taxon>
        <taxon>Momordica</taxon>
    </lineage>
</organism>
<evidence type="ECO:0000313" key="3">
    <source>
        <dbReference type="Proteomes" id="UP000504603"/>
    </source>
</evidence>
<sequence length="470" mass="50981">MAENPQASSMAESHSVKILEICKITPSPSSSSASSLSLPTTFLDTFFFQHIPNQRLLFYSLSSSDPPFLHSLLPQLKLSLSLTLSHFLPLAGNLAWPEISPDPLILYNPGDSVFLTVAQTDADFHRLSGNQPRPAIESHPLLPELPATNDAALAPAMAIQLTLFPENGFSIGITTDHATHDGKSSTMFLKAWAFICKLGEGNQSPSLPKELSPVFDRTAIKDYPALDRLYRGYLQRLGRSGDVKGIRFKPNNGVTPKMAKATFELTSLDVENLKKKVEKWVPGIRLSTFVLTYAYVSSCLVKAEGLDESKKVCLATFADWRPRLDIGIAPNYLGNGGGPIGVFTGVSDFIDKNGIAIVAKKIREGITELENAVTEGKMVELIMHSIGKYMKEGPVAKSVSVFGSPRFGLYEVDFGWGRPEKVEFPSVDGGNLISLAESRDGSGGVEVGVALPTETMQVFGSLFSEGLRSL</sequence>
<keyword evidence="3" id="KW-1185">Reference proteome</keyword>
<evidence type="ECO:0000256" key="2">
    <source>
        <dbReference type="ARBA" id="ARBA00023315"/>
    </source>
</evidence>
<evidence type="ECO:0000313" key="4">
    <source>
        <dbReference type="RefSeq" id="XP_022133867.1"/>
    </source>
</evidence>
<accession>A0A6J1BXZ2</accession>
<dbReference type="Pfam" id="PF02458">
    <property type="entry name" value="Transferase"/>
    <property type="match status" value="1"/>
</dbReference>
<dbReference type="InterPro" id="IPR051504">
    <property type="entry name" value="Plant_metabolite_acyltrans"/>
</dbReference>
<dbReference type="Gene3D" id="3.30.559.10">
    <property type="entry name" value="Chloramphenicol acetyltransferase-like domain"/>
    <property type="match status" value="2"/>
</dbReference>
<reference evidence="4" key="1">
    <citation type="submission" date="2025-08" db="UniProtKB">
        <authorList>
            <consortium name="RefSeq"/>
        </authorList>
    </citation>
    <scope>IDENTIFICATION</scope>
    <source>
        <strain evidence="4">OHB3-1</strain>
    </source>
</reference>
<dbReference type="AlphaFoldDB" id="A0A6J1BXZ2"/>